<feature type="transmembrane region" description="Helical" evidence="1">
    <location>
        <begin position="88"/>
        <end position="110"/>
    </location>
</feature>
<evidence type="ECO:0000313" key="2">
    <source>
        <dbReference type="EMBL" id="STY98634.1"/>
    </source>
</evidence>
<dbReference type="AlphaFoldDB" id="A0A378QED6"/>
<evidence type="ECO:0000256" key="1">
    <source>
        <dbReference type="SAM" id="Phobius"/>
    </source>
</evidence>
<dbReference type="RefSeq" id="WP_029103705.1">
    <property type="nucleotide sequence ID" value="NZ_UGQB01000002.1"/>
</dbReference>
<protein>
    <submittedName>
        <fullName evidence="2">TrbC/VIRB2 family</fullName>
    </submittedName>
</protein>
<reference evidence="2 3" key="1">
    <citation type="submission" date="2018-06" db="EMBL/GenBank/DDBJ databases">
        <authorList>
            <consortium name="Pathogen Informatics"/>
            <person name="Doyle S."/>
        </authorList>
    </citation>
    <scope>NUCLEOTIDE SEQUENCE [LARGE SCALE GENOMIC DNA]</scope>
    <source>
        <strain evidence="2 3">NCTC12877</strain>
    </source>
</reference>
<dbReference type="InterPro" id="IPR007039">
    <property type="entry name" value="TrbC/VirB2"/>
</dbReference>
<proteinExistence type="predicted"/>
<organism evidence="2 3">
    <name type="scientific">Moraxella caprae</name>
    <dbReference type="NCBI Taxonomy" id="90240"/>
    <lineage>
        <taxon>Bacteria</taxon>
        <taxon>Pseudomonadati</taxon>
        <taxon>Pseudomonadota</taxon>
        <taxon>Gammaproteobacteria</taxon>
        <taxon>Moraxellales</taxon>
        <taxon>Moraxellaceae</taxon>
        <taxon>Moraxella</taxon>
    </lineage>
</organism>
<name>A0A378QED6_9GAMM</name>
<gene>
    <name evidence="2" type="ORF">NCTC12877_00014</name>
</gene>
<accession>A0A378QED6</accession>
<keyword evidence="1" id="KW-1133">Transmembrane helix</keyword>
<dbReference type="STRING" id="1122244.GCA_000426885_02356"/>
<dbReference type="Proteomes" id="UP000254065">
    <property type="component" value="Unassembled WGS sequence"/>
</dbReference>
<keyword evidence="1" id="KW-0472">Membrane</keyword>
<sequence length="111" mass="12202">MYFSQNLTQAQLELRNKKILRFMLMATTLTLTAVLFMIPEAHAAGLQKAQTALDKFINDVLPILRLVAIGAFIFAGAGYMMNMVDKATFIKIIVGIIIIGSANELVGLIWG</sequence>
<feature type="transmembrane region" description="Helical" evidence="1">
    <location>
        <begin position="62"/>
        <end position="81"/>
    </location>
</feature>
<dbReference type="Pfam" id="PF04956">
    <property type="entry name" value="TrbC"/>
    <property type="match status" value="1"/>
</dbReference>
<evidence type="ECO:0000313" key="3">
    <source>
        <dbReference type="Proteomes" id="UP000254065"/>
    </source>
</evidence>
<keyword evidence="1" id="KW-0812">Transmembrane</keyword>
<keyword evidence="3" id="KW-1185">Reference proteome</keyword>
<dbReference type="EMBL" id="UGQB01000002">
    <property type="protein sequence ID" value="STY98634.1"/>
    <property type="molecule type" value="Genomic_DNA"/>
</dbReference>